<protein>
    <submittedName>
        <fullName evidence="1">Uncharacterized protein</fullName>
    </submittedName>
</protein>
<gene>
    <name evidence="1" type="ORF">FSO04_18625</name>
</gene>
<accession>A0A6N6WE93</accession>
<dbReference type="AlphaFoldDB" id="A0A6N6WE93"/>
<proteinExistence type="predicted"/>
<evidence type="ECO:0000313" key="2">
    <source>
        <dbReference type="Proteomes" id="UP000463700"/>
    </source>
</evidence>
<dbReference type="Proteomes" id="UP000463700">
    <property type="component" value="Unassembled WGS sequence"/>
</dbReference>
<dbReference type="RefSeq" id="WP_154561231.1">
    <property type="nucleotide sequence ID" value="NZ_VOSW01000033.1"/>
</dbReference>
<dbReference type="EMBL" id="VOSW01000033">
    <property type="protein sequence ID" value="KAE8758411.1"/>
    <property type="molecule type" value="Genomic_DNA"/>
</dbReference>
<evidence type="ECO:0000313" key="1">
    <source>
        <dbReference type="EMBL" id="KAE8758411.1"/>
    </source>
</evidence>
<comment type="caution">
    <text evidence="1">The sequence shown here is derived from an EMBL/GenBank/DDBJ whole genome shotgun (WGS) entry which is preliminary data.</text>
</comment>
<name>A0A6N6WE93_9BURK</name>
<reference evidence="1 2" key="1">
    <citation type="journal article" date="2020" name="Int. J. Syst. Evol. Microbiol.">
        <title>Paraburkholderia madseniana sp. nov., a phenolic acid-degrading bacterium isolated from acidic forest soil.</title>
        <authorList>
            <person name="Wilhelm R.C."/>
            <person name="Murphy S.J.L."/>
            <person name="Feriancek N.M."/>
            <person name="Karasz D.C."/>
            <person name="DeRito C.M."/>
            <person name="Newman J.D."/>
            <person name="Buckley D.H."/>
        </authorList>
    </citation>
    <scope>NUCLEOTIDE SEQUENCE [LARGE SCALE GENOMIC DNA]</scope>
    <source>
        <strain evidence="1 2">RP11</strain>
    </source>
</reference>
<organism evidence="1 2">
    <name type="scientific">Paraburkholderia madseniana</name>
    <dbReference type="NCBI Taxonomy" id="2599607"/>
    <lineage>
        <taxon>Bacteria</taxon>
        <taxon>Pseudomonadati</taxon>
        <taxon>Pseudomonadota</taxon>
        <taxon>Betaproteobacteria</taxon>
        <taxon>Burkholderiales</taxon>
        <taxon>Burkholderiaceae</taxon>
        <taxon>Paraburkholderia</taxon>
    </lineage>
</organism>
<sequence>MTTTTHDGLPYCREEEFTAIQFRALTAAPFPECANPTNCLRLVTIWNRAGAGRHTYELA</sequence>